<proteinExistence type="predicted"/>
<sequence length="194" mass="22600">MVEFIKKNKKLYNLSNWQGGKTSEVYIYPENTDYKKRNFEFRFSYASVELAESTFTLLKGFNRIIIPTKQGITLLNNSKKHNLKLEESFYFSGGEQTTSIGKSEDVNLIYQPQWNATMQIMKESSKIFSTAEFVGIFSLNGSNEILVNQERVKLFEKEFLMIKNSCMEKLLLEFSQDNNNRIVIFNLKKGKDYG</sequence>
<dbReference type="Proteomes" id="UP000324497">
    <property type="component" value="Chromosome"/>
</dbReference>
<dbReference type="InterPro" id="IPR010282">
    <property type="entry name" value="Uncharacterised_HutD/Ves"/>
</dbReference>
<dbReference type="SUPFAM" id="SSF51182">
    <property type="entry name" value="RmlC-like cupins"/>
    <property type="match status" value="1"/>
</dbReference>
<dbReference type="KEGG" id="lng:BSQ50_09045"/>
<dbReference type="PANTHER" id="PTHR37943:SF1">
    <property type="entry name" value="PROTEIN VES"/>
    <property type="match status" value="1"/>
</dbReference>
<dbReference type="RefSeq" id="WP_148126937.1">
    <property type="nucleotide sequence ID" value="NZ_CP018180.1"/>
</dbReference>
<name>A0A3S6R251_9LACO</name>
<dbReference type="PANTHER" id="PTHR37943">
    <property type="entry name" value="PROTEIN VES"/>
    <property type="match status" value="1"/>
</dbReference>
<dbReference type="InterPro" id="IPR011051">
    <property type="entry name" value="RmlC_Cupin_sf"/>
</dbReference>
<dbReference type="Pfam" id="PF05962">
    <property type="entry name" value="HutD"/>
    <property type="match status" value="1"/>
</dbReference>
<evidence type="ECO:0008006" key="3">
    <source>
        <dbReference type="Google" id="ProtNLM"/>
    </source>
</evidence>
<organism evidence="1 2">
    <name type="scientific">Liquorilactobacillus nagelii</name>
    <dbReference type="NCBI Taxonomy" id="82688"/>
    <lineage>
        <taxon>Bacteria</taxon>
        <taxon>Bacillati</taxon>
        <taxon>Bacillota</taxon>
        <taxon>Bacilli</taxon>
        <taxon>Lactobacillales</taxon>
        <taxon>Lactobacillaceae</taxon>
        <taxon>Liquorilactobacillus</taxon>
    </lineage>
</organism>
<accession>A0A3S6R251</accession>
<reference evidence="1 2" key="1">
    <citation type="submission" date="2016-11" db="EMBL/GenBank/DDBJ databases">
        <title>Interaction between Lactobacillus species and yeast in water kefir.</title>
        <authorList>
            <person name="Behr J."/>
            <person name="Xu D."/>
            <person name="Vogel R.F."/>
        </authorList>
    </citation>
    <scope>NUCLEOTIDE SEQUENCE [LARGE SCALE GENOMIC DNA]</scope>
    <source>
        <strain evidence="1 2">TMW 1.1827</strain>
    </source>
</reference>
<dbReference type="EMBL" id="CP018180">
    <property type="protein sequence ID" value="AUJ32667.1"/>
    <property type="molecule type" value="Genomic_DNA"/>
</dbReference>
<dbReference type="AlphaFoldDB" id="A0A3S6R251"/>
<keyword evidence="2" id="KW-1185">Reference proteome</keyword>
<dbReference type="InterPro" id="IPR014710">
    <property type="entry name" value="RmlC-like_jellyroll"/>
</dbReference>
<evidence type="ECO:0000313" key="2">
    <source>
        <dbReference type="Proteomes" id="UP000324497"/>
    </source>
</evidence>
<evidence type="ECO:0000313" key="1">
    <source>
        <dbReference type="EMBL" id="AUJ32667.1"/>
    </source>
</evidence>
<protein>
    <recommendedName>
        <fullName evidence="3">HutD-family protein</fullName>
    </recommendedName>
</protein>
<dbReference type="Gene3D" id="2.60.120.10">
    <property type="entry name" value="Jelly Rolls"/>
    <property type="match status" value="1"/>
</dbReference>
<gene>
    <name evidence="1" type="ORF">BSQ50_09045</name>
</gene>